<dbReference type="InterPro" id="IPR036396">
    <property type="entry name" value="Cyt_P450_sf"/>
</dbReference>
<dbReference type="EMBL" id="JASNWA010000006">
    <property type="protein sequence ID" value="KAK3174719.1"/>
    <property type="molecule type" value="Genomic_DNA"/>
</dbReference>
<evidence type="ECO:0000256" key="4">
    <source>
        <dbReference type="ARBA" id="ARBA00023002"/>
    </source>
</evidence>
<reference evidence="8" key="1">
    <citation type="submission" date="2022-11" db="EMBL/GenBank/DDBJ databases">
        <title>Chromosomal genome sequence assembly and mating type (MAT) locus characterization of the leprose asexual lichenized fungus Lepraria neglecta (Nyl.) Erichsen.</title>
        <authorList>
            <person name="Allen J.L."/>
            <person name="Pfeffer B."/>
        </authorList>
    </citation>
    <scope>NUCLEOTIDE SEQUENCE</scope>
    <source>
        <strain evidence="8">Allen 5258</strain>
    </source>
</reference>
<dbReference type="GO" id="GO:0004497">
    <property type="term" value="F:monooxygenase activity"/>
    <property type="evidence" value="ECO:0007669"/>
    <property type="project" value="InterPro"/>
</dbReference>
<evidence type="ECO:0000256" key="6">
    <source>
        <dbReference type="ARBA" id="ARBA00023033"/>
    </source>
</evidence>
<organism evidence="8 9">
    <name type="scientific">Lepraria neglecta</name>
    <dbReference type="NCBI Taxonomy" id="209136"/>
    <lineage>
        <taxon>Eukaryota</taxon>
        <taxon>Fungi</taxon>
        <taxon>Dikarya</taxon>
        <taxon>Ascomycota</taxon>
        <taxon>Pezizomycotina</taxon>
        <taxon>Lecanoromycetes</taxon>
        <taxon>OSLEUM clade</taxon>
        <taxon>Lecanoromycetidae</taxon>
        <taxon>Lecanorales</taxon>
        <taxon>Lecanorineae</taxon>
        <taxon>Stereocaulaceae</taxon>
        <taxon>Lepraria</taxon>
    </lineage>
</organism>
<evidence type="ECO:0000256" key="3">
    <source>
        <dbReference type="ARBA" id="ARBA00022723"/>
    </source>
</evidence>
<dbReference type="GO" id="GO:0016705">
    <property type="term" value="F:oxidoreductase activity, acting on paired donors, with incorporation or reduction of molecular oxygen"/>
    <property type="evidence" value="ECO:0007669"/>
    <property type="project" value="InterPro"/>
</dbReference>
<dbReference type="GO" id="GO:0005506">
    <property type="term" value="F:iron ion binding"/>
    <property type="evidence" value="ECO:0007669"/>
    <property type="project" value="InterPro"/>
</dbReference>
<protein>
    <recommendedName>
        <fullName evidence="10">Cytochrome P450</fullName>
    </recommendedName>
</protein>
<accession>A0AAE0DLU2</accession>
<evidence type="ECO:0000313" key="8">
    <source>
        <dbReference type="EMBL" id="KAK3174719.1"/>
    </source>
</evidence>
<dbReference type="CDD" id="cd11062">
    <property type="entry name" value="CYP58-like"/>
    <property type="match status" value="1"/>
</dbReference>
<keyword evidence="5" id="KW-0408">Iron</keyword>
<dbReference type="Gene3D" id="1.10.630.10">
    <property type="entry name" value="Cytochrome P450"/>
    <property type="match status" value="2"/>
</dbReference>
<dbReference type="InterPro" id="IPR001128">
    <property type="entry name" value="Cyt_P450"/>
</dbReference>
<sequence length="433" mass="49990">MVLSDLPHKLAIWAAVLSIFYLVVGAIYCLYLSPLAKFPGPKLAALTSWYEFYHGYFRRGRFMWKVKEMHGRYGLCLVEWPIIRITPHEVHINDPDFFSDEIFSFNAKLDRYTEATKQFGIPDSTLFTVPHDLHRLRRGALMPFFSRSMIIKLEDVIHSKVEKLCSRIRDHRRAEQPIDLGLGFRCLTTDVVTEYAFAESYDLLDSSDLSPGWFRALRDSGEVALLAKHIPWLLLFMNSLPLWLVKILDPEMATLLANPRSGLNCSKKSCEKLLTRGKSIEAQVVELMKEKQEDQKIEKSHPTVFHKLFNSDLPPNEKTVSRLSQEGVLVVWARSETTGNAPTVPTFHLLSRPQKLARLKWELVDAIPDSEAIPSWKEFEKLPYLTPISMSPMLIHENEPIFPNHRDFEPERWLQSHMDLDKHLIAFGKGPRI</sequence>
<feature type="transmembrane region" description="Helical" evidence="7">
    <location>
        <begin position="12"/>
        <end position="32"/>
    </location>
</feature>
<keyword evidence="4" id="KW-0560">Oxidoreductase</keyword>
<comment type="cofactor">
    <cofactor evidence="1">
        <name>heme</name>
        <dbReference type="ChEBI" id="CHEBI:30413"/>
    </cofactor>
</comment>
<dbReference type="InterPro" id="IPR050121">
    <property type="entry name" value="Cytochrome_P450_monoxygenase"/>
</dbReference>
<dbReference type="Proteomes" id="UP001276659">
    <property type="component" value="Unassembled WGS sequence"/>
</dbReference>
<evidence type="ECO:0000256" key="1">
    <source>
        <dbReference type="ARBA" id="ARBA00001971"/>
    </source>
</evidence>
<comment type="similarity">
    <text evidence="2">Belongs to the cytochrome P450 family.</text>
</comment>
<gene>
    <name evidence="8" type="ORF">OEA41_001965</name>
</gene>
<keyword evidence="7" id="KW-0472">Membrane</keyword>
<keyword evidence="7" id="KW-1133">Transmembrane helix</keyword>
<keyword evidence="6" id="KW-0503">Monooxygenase</keyword>
<dbReference type="AlphaFoldDB" id="A0AAE0DLU2"/>
<evidence type="ECO:0000256" key="2">
    <source>
        <dbReference type="ARBA" id="ARBA00010617"/>
    </source>
</evidence>
<comment type="caution">
    <text evidence="8">The sequence shown here is derived from an EMBL/GenBank/DDBJ whole genome shotgun (WGS) entry which is preliminary data.</text>
</comment>
<dbReference type="PANTHER" id="PTHR24305:SF157">
    <property type="entry name" value="N-ACETYLTRYPTOPHAN 6-HYDROXYLASE IVOC-RELATED"/>
    <property type="match status" value="1"/>
</dbReference>
<evidence type="ECO:0000256" key="5">
    <source>
        <dbReference type="ARBA" id="ARBA00023004"/>
    </source>
</evidence>
<evidence type="ECO:0000313" key="9">
    <source>
        <dbReference type="Proteomes" id="UP001276659"/>
    </source>
</evidence>
<dbReference type="PANTHER" id="PTHR24305">
    <property type="entry name" value="CYTOCHROME P450"/>
    <property type="match status" value="1"/>
</dbReference>
<keyword evidence="9" id="KW-1185">Reference proteome</keyword>
<dbReference type="SUPFAM" id="SSF48264">
    <property type="entry name" value="Cytochrome P450"/>
    <property type="match status" value="1"/>
</dbReference>
<dbReference type="GO" id="GO:0020037">
    <property type="term" value="F:heme binding"/>
    <property type="evidence" value="ECO:0007669"/>
    <property type="project" value="InterPro"/>
</dbReference>
<proteinExistence type="inferred from homology"/>
<keyword evidence="3" id="KW-0479">Metal-binding</keyword>
<name>A0AAE0DLU2_9LECA</name>
<keyword evidence="7" id="KW-0812">Transmembrane</keyword>
<dbReference type="Pfam" id="PF00067">
    <property type="entry name" value="p450"/>
    <property type="match status" value="1"/>
</dbReference>
<evidence type="ECO:0000256" key="7">
    <source>
        <dbReference type="SAM" id="Phobius"/>
    </source>
</evidence>
<evidence type="ECO:0008006" key="10">
    <source>
        <dbReference type="Google" id="ProtNLM"/>
    </source>
</evidence>